<dbReference type="InterPro" id="IPR020610">
    <property type="entry name" value="Thiolase_AS"/>
</dbReference>
<dbReference type="InterPro" id="IPR016039">
    <property type="entry name" value="Thiolase-like"/>
</dbReference>
<dbReference type="PROSITE" id="PS00737">
    <property type="entry name" value="THIOLASE_2"/>
    <property type="match status" value="1"/>
</dbReference>
<dbReference type="PANTHER" id="PTHR43853">
    <property type="entry name" value="3-KETOACYL-COA THIOLASE, PEROXISOMAL"/>
    <property type="match status" value="1"/>
</dbReference>
<feature type="domain" description="Thiolase N-terminal" evidence="8">
    <location>
        <begin position="5"/>
        <end position="252"/>
    </location>
</feature>
<name>A0A154BRA1_ANASB</name>
<protein>
    <recommendedName>
        <fullName evidence="5">acetyl-CoA C-acyltransferase</fullName>
        <ecNumber evidence="5">2.3.1.16</ecNumber>
    </recommendedName>
</protein>
<feature type="active site" description="Proton acceptor" evidence="6">
    <location>
        <position position="338"/>
    </location>
</feature>
<dbReference type="GO" id="GO:0010124">
    <property type="term" value="P:phenylacetate catabolic process"/>
    <property type="evidence" value="ECO:0007669"/>
    <property type="project" value="TreeGrafter"/>
</dbReference>
<dbReference type="PANTHER" id="PTHR43853:SF21">
    <property type="entry name" value="STEROID 3-KETOACYL-COA THIOLASE"/>
    <property type="match status" value="1"/>
</dbReference>
<comment type="caution">
    <text evidence="10">The sequence shown here is derived from an EMBL/GenBank/DDBJ whole genome shotgun (WGS) entry which is preliminary data.</text>
</comment>
<evidence type="ECO:0000256" key="2">
    <source>
        <dbReference type="ARBA" id="ARBA00010982"/>
    </source>
</evidence>
<dbReference type="STRING" id="1794912.AXX12_08520"/>
<dbReference type="PIRSF" id="PIRSF000429">
    <property type="entry name" value="Ac-CoA_Ac_transf"/>
    <property type="match status" value="1"/>
</dbReference>
<keyword evidence="4 7" id="KW-0012">Acyltransferase</keyword>
<dbReference type="Pfam" id="PF02803">
    <property type="entry name" value="Thiolase_C"/>
    <property type="match status" value="1"/>
</dbReference>
<comment type="similarity">
    <text evidence="2 7">Belongs to the thiolase-like superfamily. Thiolase family.</text>
</comment>
<proteinExistence type="inferred from homology"/>
<evidence type="ECO:0000313" key="10">
    <source>
        <dbReference type="EMBL" id="KYZ76466.1"/>
    </source>
</evidence>
<evidence type="ECO:0000313" key="11">
    <source>
        <dbReference type="Proteomes" id="UP000076268"/>
    </source>
</evidence>
<evidence type="ECO:0000256" key="7">
    <source>
        <dbReference type="RuleBase" id="RU003557"/>
    </source>
</evidence>
<keyword evidence="11" id="KW-1185">Reference proteome</keyword>
<dbReference type="Gene3D" id="3.40.47.10">
    <property type="match status" value="1"/>
</dbReference>
<feature type="active site" description="Acyl-thioester intermediate" evidence="6">
    <location>
        <position position="91"/>
    </location>
</feature>
<keyword evidence="3 7" id="KW-0808">Transferase</keyword>
<dbReference type="SUPFAM" id="SSF53901">
    <property type="entry name" value="Thiolase-like"/>
    <property type="match status" value="2"/>
</dbReference>
<evidence type="ECO:0000259" key="9">
    <source>
        <dbReference type="Pfam" id="PF02803"/>
    </source>
</evidence>
<dbReference type="InterPro" id="IPR050215">
    <property type="entry name" value="Thiolase-like_sf_Thiolase"/>
</dbReference>
<dbReference type="InterPro" id="IPR020613">
    <property type="entry name" value="Thiolase_CS"/>
</dbReference>
<evidence type="ECO:0000256" key="1">
    <source>
        <dbReference type="ARBA" id="ARBA00005189"/>
    </source>
</evidence>
<dbReference type="GO" id="GO:0006635">
    <property type="term" value="P:fatty acid beta-oxidation"/>
    <property type="evidence" value="ECO:0007669"/>
    <property type="project" value="TreeGrafter"/>
</dbReference>
<evidence type="ECO:0000256" key="6">
    <source>
        <dbReference type="PIRSR" id="PIRSR000429-1"/>
    </source>
</evidence>
<dbReference type="GO" id="GO:0005737">
    <property type="term" value="C:cytoplasm"/>
    <property type="evidence" value="ECO:0007669"/>
    <property type="project" value="UniProtKB-ARBA"/>
</dbReference>
<sequence>MNDAVIVSAVRTPAGRAPKGVFKDVRPDELAAVAVAGCLANLPQNVAEHIDDVILGCAFPELEQGFNVARTVAVRAGLPYSAAGMTVNRFCSSGLQAIAAATAEIAMGWADVVIAGGVESMSMIPMGGMKMTPNPYLMEQNPGYYLAMGLTAEEVATRYGVTRQMQDEFAYSSCQKAEAAIATGRLQGEISPVMVSREGRQTLVAIDELKKGATLEGLAALKPVFKLNGTVTAGNASPMSDGASAVMIMSEKKAQELGARPLGRLKSFAVVGVEPEVMGIGPIKAIPKVLQQAGLSLKDIGLIELNEAFATQAVACINTLGINPEIVNVNGGAIALGHPLGCTGAKLTTTLLHEMARRKVQYGIVSMCIGGGMGAAGVFERL</sequence>
<dbReference type="CDD" id="cd00751">
    <property type="entry name" value="thiolase"/>
    <property type="match status" value="1"/>
</dbReference>
<dbReference type="PROSITE" id="PS00098">
    <property type="entry name" value="THIOLASE_1"/>
    <property type="match status" value="1"/>
</dbReference>
<reference evidence="10 11" key="1">
    <citation type="submission" date="2016-02" db="EMBL/GenBank/DDBJ databases">
        <title>Anaerosporomusa subterraneum gen. nov., sp. nov., a spore-forming obligate anaerobe isolated from saprolite.</title>
        <authorList>
            <person name="Choi J.K."/>
            <person name="Shah M."/>
            <person name="Yee N."/>
        </authorList>
    </citation>
    <scope>NUCLEOTIDE SEQUENCE [LARGE SCALE GENOMIC DNA]</scope>
    <source>
        <strain evidence="10 11">RU4</strain>
    </source>
</reference>
<dbReference type="FunFam" id="3.40.47.10:FF:000010">
    <property type="entry name" value="Acetyl-CoA acetyltransferase (Thiolase)"/>
    <property type="match status" value="1"/>
</dbReference>
<dbReference type="Proteomes" id="UP000076268">
    <property type="component" value="Unassembled WGS sequence"/>
</dbReference>
<dbReference type="EMBL" id="LSGP01000017">
    <property type="protein sequence ID" value="KYZ76466.1"/>
    <property type="molecule type" value="Genomic_DNA"/>
</dbReference>
<dbReference type="InterPro" id="IPR020615">
    <property type="entry name" value="Thiolase_acyl_enz_int_AS"/>
</dbReference>
<organism evidence="10 11">
    <name type="scientific">Anaerosporomusa subterranea</name>
    <dbReference type="NCBI Taxonomy" id="1794912"/>
    <lineage>
        <taxon>Bacteria</taxon>
        <taxon>Bacillati</taxon>
        <taxon>Bacillota</taxon>
        <taxon>Negativicutes</taxon>
        <taxon>Acetonemataceae</taxon>
        <taxon>Anaerosporomusa</taxon>
    </lineage>
</organism>
<feature type="domain" description="Thiolase C-terminal" evidence="9">
    <location>
        <begin position="260"/>
        <end position="381"/>
    </location>
</feature>
<dbReference type="InterPro" id="IPR020617">
    <property type="entry name" value="Thiolase_C"/>
</dbReference>
<dbReference type="EC" id="2.3.1.16" evidence="5"/>
<dbReference type="InterPro" id="IPR002155">
    <property type="entry name" value="Thiolase"/>
</dbReference>
<evidence type="ECO:0000256" key="3">
    <source>
        <dbReference type="ARBA" id="ARBA00022679"/>
    </source>
</evidence>
<dbReference type="Pfam" id="PF00108">
    <property type="entry name" value="Thiolase_N"/>
    <property type="match status" value="1"/>
</dbReference>
<dbReference type="GO" id="GO:0003988">
    <property type="term" value="F:acetyl-CoA C-acyltransferase activity"/>
    <property type="evidence" value="ECO:0007669"/>
    <property type="project" value="UniProtKB-EC"/>
</dbReference>
<comment type="pathway">
    <text evidence="1">Lipid metabolism.</text>
</comment>
<dbReference type="OrthoDB" id="56116at2"/>
<dbReference type="PROSITE" id="PS00099">
    <property type="entry name" value="THIOLASE_3"/>
    <property type="match status" value="1"/>
</dbReference>
<evidence type="ECO:0000256" key="4">
    <source>
        <dbReference type="ARBA" id="ARBA00023315"/>
    </source>
</evidence>
<dbReference type="NCBIfam" id="TIGR01930">
    <property type="entry name" value="AcCoA-C-Actrans"/>
    <property type="match status" value="1"/>
</dbReference>
<dbReference type="AlphaFoldDB" id="A0A154BRA1"/>
<gene>
    <name evidence="10" type="ORF">AXX12_08520</name>
</gene>
<accession>A0A154BRA1</accession>
<dbReference type="InterPro" id="IPR020616">
    <property type="entry name" value="Thiolase_N"/>
</dbReference>
<dbReference type="RefSeq" id="WP_066241987.1">
    <property type="nucleotide sequence ID" value="NZ_LSGP01000017.1"/>
</dbReference>
<evidence type="ECO:0000259" key="8">
    <source>
        <dbReference type="Pfam" id="PF00108"/>
    </source>
</evidence>
<feature type="active site" description="Proton acceptor" evidence="6">
    <location>
        <position position="368"/>
    </location>
</feature>
<evidence type="ECO:0000256" key="5">
    <source>
        <dbReference type="ARBA" id="ARBA00024073"/>
    </source>
</evidence>